<dbReference type="AlphaFoldDB" id="A0A316TF37"/>
<dbReference type="InterPro" id="IPR017853">
    <property type="entry name" value="GH"/>
</dbReference>
<feature type="domain" description="Glycoside hydrolase family 3 N-terminal" evidence="8">
    <location>
        <begin position="85"/>
        <end position="424"/>
    </location>
</feature>
<dbReference type="SUPFAM" id="SSF52279">
    <property type="entry name" value="Beta-D-glucan exohydrolase, C-terminal domain"/>
    <property type="match status" value="1"/>
</dbReference>
<proteinExistence type="inferred from homology"/>
<name>A0A316TF37_9ACTN</name>
<feature type="domain" description="Glycoside hydrolase family 3 C-terminal" evidence="9">
    <location>
        <begin position="463"/>
        <end position="679"/>
    </location>
</feature>
<dbReference type="OrthoDB" id="9803863at2"/>
<dbReference type="InterPro" id="IPR002772">
    <property type="entry name" value="Glyco_hydro_3_C"/>
</dbReference>
<dbReference type="InterPro" id="IPR019800">
    <property type="entry name" value="Glyco_hydro_3_AS"/>
</dbReference>
<dbReference type="PANTHER" id="PTHR30620:SF16">
    <property type="entry name" value="LYSOSOMAL BETA GLUCOSIDASE"/>
    <property type="match status" value="1"/>
</dbReference>
<dbReference type="Gene3D" id="3.40.50.1700">
    <property type="entry name" value="Glycoside hydrolase family 3 C-terminal domain"/>
    <property type="match status" value="1"/>
</dbReference>
<gene>
    <name evidence="10" type="ORF">DJ010_17215</name>
</gene>
<dbReference type="SUPFAM" id="SSF51445">
    <property type="entry name" value="(Trans)glycosidases"/>
    <property type="match status" value="1"/>
</dbReference>
<dbReference type="EMBL" id="QGDD01000008">
    <property type="protein sequence ID" value="PWN01769.1"/>
    <property type="molecule type" value="Genomic_DNA"/>
</dbReference>
<dbReference type="Proteomes" id="UP000245507">
    <property type="component" value="Unassembled WGS sequence"/>
</dbReference>
<evidence type="ECO:0000256" key="4">
    <source>
        <dbReference type="ARBA" id="ARBA00022729"/>
    </source>
</evidence>
<evidence type="ECO:0000256" key="6">
    <source>
        <dbReference type="ARBA" id="ARBA00023295"/>
    </source>
</evidence>
<evidence type="ECO:0000256" key="5">
    <source>
        <dbReference type="ARBA" id="ARBA00022801"/>
    </source>
</evidence>
<evidence type="ECO:0000259" key="8">
    <source>
        <dbReference type="Pfam" id="PF00933"/>
    </source>
</evidence>
<dbReference type="PROSITE" id="PS00775">
    <property type="entry name" value="GLYCOSYL_HYDROL_F3"/>
    <property type="match status" value="1"/>
</dbReference>
<dbReference type="GO" id="GO:0008422">
    <property type="term" value="F:beta-glucosidase activity"/>
    <property type="evidence" value="ECO:0007669"/>
    <property type="project" value="UniProtKB-EC"/>
</dbReference>
<dbReference type="Pfam" id="PF01915">
    <property type="entry name" value="Glyco_hydro_3_C"/>
    <property type="match status" value="1"/>
</dbReference>
<dbReference type="GO" id="GO:0009251">
    <property type="term" value="P:glucan catabolic process"/>
    <property type="evidence" value="ECO:0007669"/>
    <property type="project" value="TreeGrafter"/>
</dbReference>
<organism evidence="10 11">
    <name type="scientific">Nocardioides silvaticus</name>
    <dbReference type="NCBI Taxonomy" id="2201891"/>
    <lineage>
        <taxon>Bacteria</taxon>
        <taxon>Bacillati</taxon>
        <taxon>Actinomycetota</taxon>
        <taxon>Actinomycetes</taxon>
        <taxon>Propionibacteriales</taxon>
        <taxon>Nocardioidaceae</taxon>
        <taxon>Nocardioides</taxon>
    </lineage>
</organism>
<keyword evidence="6 7" id="KW-0326">Glycosidase</keyword>
<reference evidence="10 11" key="1">
    <citation type="submission" date="2018-05" db="EMBL/GenBank/DDBJ databases">
        <title>Nocardioides silvaticus genome.</title>
        <authorList>
            <person name="Li C."/>
            <person name="Wang G."/>
        </authorList>
    </citation>
    <scope>NUCLEOTIDE SEQUENCE [LARGE SCALE GENOMIC DNA]</scope>
    <source>
        <strain evidence="10 11">CCTCC AB 2018079</strain>
    </source>
</reference>
<dbReference type="PRINTS" id="PR00133">
    <property type="entry name" value="GLHYDRLASE3"/>
</dbReference>
<dbReference type="Pfam" id="PF00933">
    <property type="entry name" value="Glyco_hydro_3"/>
    <property type="match status" value="1"/>
</dbReference>
<accession>A0A316TF37</accession>
<protein>
    <recommendedName>
        <fullName evidence="3">beta-glucosidase</fullName>
        <ecNumber evidence="3">3.2.1.21</ecNumber>
    </recommendedName>
</protein>
<keyword evidence="11" id="KW-1185">Reference proteome</keyword>
<evidence type="ECO:0000259" key="9">
    <source>
        <dbReference type="Pfam" id="PF01915"/>
    </source>
</evidence>
<comment type="caution">
    <text evidence="10">The sequence shown here is derived from an EMBL/GenBank/DDBJ whole genome shotgun (WGS) entry which is preliminary data.</text>
</comment>
<evidence type="ECO:0000313" key="11">
    <source>
        <dbReference type="Proteomes" id="UP000245507"/>
    </source>
</evidence>
<keyword evidence="5 7" id="KW-0378">Hydrolase</keyword>
<dbReference type="InterPro" id="IPR051915">
    <property type="entry name" value="Cellulose_Degrad_GH3"/>
</dbReference>
<sequence length="686" mass="73763">MSLGTFDPATTRWPGRRGVRPRPLRIRLLRLRPLGLAVALTLVASLVTAPTSSGTPVATARPTPAYKDASLPVEERVADLLARMTLAEKVGQMAQAERGDVAGDPTQVADLFLGSVLSGGGSVPEDNSPAGWADMVDSLQEQALSTRLGIPLLYGVDSVHGHANLNGATVFPHNIGLGATRNVRLVKEIGHITAEETRATGPQWNFAPCVCVARDDRWGRTYESFGEDPELAARMSAIIVGMQGRPDGRDLAEPDRVLATAKHYAGDGLTSFGTGEGDYTIDQGITEVSRRDFRRLALSPYVPAVEKHDVGTVMPSFSSVDWTTDGLGNPLKMHAHDYLINGVLKDELGFEGFVISDWRAIHQIPGDYATQVAASVNAGVDMFMEPFSGDAVGYPQLIETLIQLVEDEVVPMSRIDDAVSRILTAKFELGLFENPYTDRTHLDEVGSKQHRKVARQAVAESQVLLRNKHRTLPLSPRARVYVAGSNADSMGNQAGGWTLTWQGGSTNVFPGSTILDGIEDATKGQVVFSEDASAPVPRKADGIVVVGETPYAEGFGDVGGPQWAWDPGDNGVPRPPKTMQLSDADRAAVETVCAQARSCTVLVVSGRPMEIPADLLSQIDSLVASWLPGSEGDGVADVLFGRKQFTGKLPVTWPRSVDQQPINIGDEDYDPLYPYGFGLTPKKRGR</sequence>
<dbReference type="PANTHER" id="PTHR30620">
    <property type="entry name" value="PERIPLASMIC BETA-GLUCOSIDASE-RELATED"/>
    <property type="match status" value="1"/>
</dbReference>
<dbReference type="Gene3D" id="3.20.20.300">
    <property type="entry name" value="Glycoside hydrolase, family 3, N-terminal domain"/>
    <property type="match status" value="1"/>
</dbReference>
<comment type="catalytic activity">
    <reaction evidence="1">
        <text>Hydrolysis of terminal, non-reducing beta-D-glucosyl residues with release of beta-D-glucose.</text>
        <dbReference type="EC" id="3.2.1.21"/>
    </reaction>
</comment>
<evidence type="ECO:0000256" key="1">
    <source>
        <dbReference type="ARBA" id="ARBA00000448"/>
    </source>
</evidence>
<dbReference type="EC" id="3.2.1.21" evidence="3"/>
<dbReference type="RefSeq" id="WP_109696017.1">
    <property type="nucleotide sequence ID" value="NZ_QGDD01000008.1"/>
</dbReference>
<keyword evidence="4" id="KW-0732">Signal</keyword>
<dbReference type="InterPro" id="IPR001764">
    <property type="entry name" value="Glyco_hydro_3_N"/>
</dbReference>
<evidence type="ECO:0000256" key="3">
    <source>
        <dbReference type="ARBA" id="ARBA00012744"/>
    </source>
</evidence>
<evidence type="ECO:0000313" key="10">
    <source>
        <dbReference type="EMBL" id="PWN01769.1"/>
    </source>
</evidence>
<dbReference type="InterPro" id="IPR036962">
    <property type="entry name" value="Glyco_hydro_3_N_sf"/>
</dbReference>
<evidence type="ECO:0000256" key="2">
    <source>
        <dbReference type="ARBA" id="ARBA00005336"/>
    </source>
</evidence>
<evidence type="ECO:0000256" key="7">
    <source>
        <dbReference type="RuleBase" id="RU361161"/>
    </source>
</evidence>
<dbReference type="InterPro" id="IPR036881">
    <property type="entry name" value="Glyco_hydro_3_C_sf"/>
</dbReference>
<comment type="similarity">
    <text evidence="2 7">Belongs to the glycosyl hydrolase 3 family.</text>
</comment>